<dbReference type="Proteomes" id="UP001152755">
    <property type="component" value="Unassembled WGS sequence"/>
</dbReference>
<reference evidence="3" key="1">
    <citation type="submission" date="2022-08" db="EMBL/GenBank/DDBJ databases">
        <title>Genome analysis of Corynebacteriales strain.</title>
        <authorList>
            <person name="Lee S.D."/>
        </authorList>
    </citation>
    <scope>NUCLEOTIDE SEQUENCE</scope>
    <source>
        <strain evidence="3">D3-21</strain>
    </source>
</reference>
<dbReference type="PANTHER" id="PTHR33371:SF4">
    <property type="entry name" value="INTERMEMBRANE PHOSPHOLIPID TRANSPORT SYSTEM BINDING PROTEIN MLAD"/>
    <property type="match status" value="1"/>
</dbReference>
<feature type="domain" description="Mammalian cell entry C-terminal" evidence="2">
    <location>
        <begin position="122"/>
        <end position="296"/>
    </location>
</feature>
<dbReference type="PANTHER" id="PTHR33371">
    <property type="entry name" value="INTERMEMBRANE PHOSPHOLIPID TRANSPORT SYSTEM BINDING PROTEIN MLAD-RELATED"/>
    <property type="match status" value="1"/>
</dbReference>
<dbReference type="EMBL" id="JANRHA010000007">
    <property type="protein sequence ID" value="MDG3015305.1"/>
    <property type="molecule type" value="Genomic_DNA"/>
</dbReference>
<evidence type="ECO:0000259" key="2">
    <source>
        <dbReference type="Pfam" id="PF11887"/>
    </source>
</evidence>
<evidence type="ECO:0000313" key="3">
    <source>
        <dbReference type="EMBL" id="MDG3015305.1"/>
    </source>
</evidence>
<keyword evidence="4" id="KW-1185">Reference proteome</keyword>
<protein>
    <submittedName>
        <fullName evidence="3">MCE family protein</fullName>
    </submittedName>
</protein>
<evidence type="ECO:0000313" key="4">
    <source>
        <dbReference type="Proteomes" id="UP001152755"/>
    </source>
</evidence>
<dbReference type="Pfam" id="PF02470">
    <property type="entry name" value="MlaD"/>
    <property type="match status" value="1"/>
</dbReference>
<dbReference type="AlphaFoldDB" id="A0A9X4RDZ0"/>
<dbReference type="InterPro" id="IPR052336">
    <property type="entry name" value="MlaD_Phospholipid_Transporter"/>
</dbReference>
<organism evidence="3 4">
    <name type="scientific">Speluncibacter jeojiensis</name>
    <dbReference type="NCBI Taxonomy" id="2710754"/>
    <lineage>
        <taxon>Bacteria</taxon>
        <taxon>Bacillati</taxon>
        <taxon>Actinomycetota</taxon>
        <taxon>Actinomycetes</taxon>
        <taxon>Mycobacteriales</taxon>
        <taxon>Speluncibacteraceae</taxon>
        <taxon>Speluncibacter</taxon>
    </lineage>
</organism>
<gene>
    <name evidence="3" type="ORF">NVS88_12175</name>
</gene>
<evidence type="ECO:0000259" key="1">
    <source>
        <dbReference type="Pfam" id="PF02470"/>
    </source>
</evidence>
<dbReference type="InterPro" id="IPR003399">
    <property type="entry name" value="Mce/MlaD"/>
</dbReference>
<dbReference type="GO" id="GO:0005576">
    <property type="term" value="C:extracellular region"/>
    <property type="evidence" value="ECO:0007669"/>
    <property type="project" value="TreeGrafter"/>
</dbReference>
<dbReference type="InterPro" id="IPR024516">
    <property type="entry name" value="Mce_C"/>
</dbReference>
<accession>A0A9X4RDZ0</accession>
<name>A0A9X4RDZ0_9ACTN</name>
<sequence length="408" mass="42714">MSGPSRTDAATRVLARRMLGGALTVLLLAALSFALVPRHRDLTVTAYFTSTTGLYRGDDVRIMGVRVGSVDAITPRGDRVEVRLTVDGDQPVPADAKAVIVSQSLVSARFVQLAPAYRGGPRMADGATIPLRRTAVPVEWDQIKAQLSRVATAVGPSETDPRGALGGLVGQAARNLDGQGLSLHQTLVRLSEAMQTLSDGRTDLFDLVRNLQVFVGALAGSGEQIVDFDNTMSTVTQVLADNGGEMDTALGKLDSALGLVGSFVRDNRVQATTTTAKLSDVAGELAKERQGLEQILHVAPTALSNLANIYQPAHNTVVSALAMSNFANPVDFICSALAAAEQKDAQEGARLCVQYLGPVLGMLQMDYPPLAANPTRGVGALPGQLVPAGTERMSTPAGLPGLMTPGGR</sequence>
<comment type="caution">
    <text evidence="3">The sequence shown here is derived from an EMBL/GenBank/DDBJ whole genome shotgun (WGS) entry which is preliminary data.</text>
</comment>
<dbReference type="InterPro" id="IPR005693">
    <property type="entry name" value="Mce"/>
</dbReference>
<dbReference type="Pfam" id="PF11887">
    <property type="entry name" value="Mce4_CUP1"/>
    <property type="match status" value="1"/>
</dbReference>
<feature type="domain" description="Mce/MlaD" evidence="1">
    <location>
        <begin position="42"/>
        <end position="115"/>
    </location>
</feature>
<proteinExistence type="predicted"/>
<dbReference type="RefSeq" id="WP_332520009.1">
    <property type="nucleotide sequence ID" value="NZ_JANRHA010000007.1"/>
</dbReference>
<dbReference type="NCBIfam" id="TIGR00996">
    <property type="entry name" value="Mtu_fam_mce"/>
    <property type="match status" value="1"/>
</dbReference>